<dbReference type="InterPro" id="IPR052018">
    <property type="entry name" value="PHP_domain"/>
</dbReference>
<dbReference type="OrthoDB" id="9804333at2"/>
<dbReference type="Gene3D" id="3.20.20.140">
    <property type="entry name" value="Metal-dependent hydrolases"/>
    <property type="match status" value="1"/>
</dbReference>
<evidence type="ECO:0000259" key="1">
    <source>
        <dbReference type="SMART" id="SM00481"/>
    </source>
</evidence>
<dbReference type="CDD" id="cd07438">
    <property type="entry name" value="PHP_HisPPase_AMP"/>
    <property type="match status" value="1"/>
</dbReference>
<sequence>MTALYDLHVHTTASDGAETPAEVVARAKSIGLAGIAVTDHDTVAGLGEALEAAKRENLLVVPGVEISTEEREREIHILGYFLDPAHPNLLATLRWLKEKRLERVAEMVRRLRDLGIPLTLEEVVAKVRVAAGRPHVARVLVEKGVVASIEEAFKRFLGRGCPAYVPRARFSPVEAVKVVRQAGGVPVLAHPGLNSAEELLPELIRAGLRGIEVEYPEHTPEQKSYYRELASALGLIATGGSDYHGPHYRHPLGAAVVTEEVVLALRRAAGASR</sequence>
<dbReference type="AlphaFoldDB" id="A0A3D8P660"/>
<reference evidence="2 3" key="1">
    <citation type="submission" date="2018-08" db="EMBL/GenBank/DDBJ databases">
        <title>Form III RuBisCO-mediated autotrophy in Thermodesulfobium bacteria.</title>
        <authorList>
            <person name="Toshchakov S.V."/>
            <person name="Kublanov I.V."/>
            <person name="Frolov E."/>
            <person name="Bonch-Osmolovskaya E.A."/>
            <person name="Tourova T.P."/>
            <person name="Chernych N.A."/>
            <person name="Lebedinsky A.V."/>
        </authorList>
    </citation>
    <scope>NUCLEOTIDE SEQUENCE [LARGE SCALE GENOMIC DNA]</scope>
    <source>
        <strain evidence="2 3">SR</strain>
    </source>
</reference>
<dbReference type="SUPFAM" id="SSF89550">
    <property type="entry name" value="PHP domain-like"/>
    <property type="match status" value="1"/>
</dbReference>
<organism evidence="2 3">
    <name type="scientific">Ammonifex thiophilus</name>
    <dbReference type="NCBI Taxonomy" id="444093"/>
    <lineage>
        <taxon>Bacteria</taxon>
        <taxon>Bacillati</taxon>
        <taxon>Bacillota</taxon>
        <taxon>Clostridia</taxon>
        <taxon>Thermoanaerobacterales</taxon>
        <taxon>Thermoanaerobacteraceae</taxon>
        <taxon>Ammonifex</taxon>
    </lineage>
</organism>
<dbReference type="PANTHER" id="PTHR42924">
    <property type="entry name" value="EXONUCLEASE"/>
    <property type="match status" value="1"/>
</dbReference>
<gene>
    <name evidence="2" type="ORF">DXX99_05345</name>
</gene>
<proteinExistence type="predicted"/>
<dbReference type="InterPro" id="IPR003141">
    <property type="entry name" value="Pol/His_phosphatase_N"/>
</dbReference>
<dbReference type="Proteomes" id="UP000256329">
    <property type="component" value="Unassembled WGS sequence"/>
</dbReference>
<dbReference type="InterPro" id="IPR004013">
    <property type="entry name" value="PHP_dom"/>
</dbReference>
<dbReference type="SMART" id="SM00481">
    <property type="entry name" value="POLIIIAc"/>
    <property type="match status" value="1"/>
</dbReference>
<feature type="domain" description="Polymerase/histidinol phosphatase N-terminal" evidence="1">
    <location>
        <begin position="5"/>
        <end position="70"/>
    </location>
</feature>
<evidence type="ECO:0000313" key="2">
    <source>
        <dbReference type="EMBL" id="RDV83414.1"/>
    </source>
</evidence>
<evidence type="ECO:0000313" key="3">
    <source>
        <dbReference type="Proteomes" id="UP000256329"/>
    </source>
</evidence>
<dbReference type="GO" id="GO:0004534">
    <property type="term" value="F:5'-3' RNA exonuclease activity"/>
    <property type="evidence" value="ECO:0007669"/>
    <property type="project" value="TreeGrafter"/>
</dbReference>
<protein>
    <submittedName>
        <fullName evidence="2">PHP domain-containing protein</fullName>
    </submittedName>
</protein>
<dbReference type="Gene3D" id="1.10.150.650">
    <property type="match status" value="1"/>
</dbReference>
<dbReference type="GO" id="GO:0035312">
    <property type="term" value="F:5'-3' DNA exonuclease activity"/>
    <property type="evidence" value="ECO:0007669"/>
    <property type="project" value="TreeGrafter"/>
</dbReference>
<dbReference type="PANTHER" id="PTHR42924:SF3">
    <property type="entry name" value="POLYMERASE_HISTIDINOL PHOSPHATASE N-TERMINAL DOMAIN-CONTAINING PROTEIN"/>
    <property type="match status" value="1"/>
</dbReference>
<dbReference type="EMBL" id="QSLN01000005">
    <property type="protein sequence ID" value="RDV83414.1"/>
    <property type="molecule type" value="Genomic_DNA"/>
</dbReference>
<dbReference type="Pfam" id="PF02811">
    <property type="entry name" value="PHP"/>
    <property type="match status" value="1"/>
</dbReference>
<comment type="caution">
    <text evidence="2">The sequence shown here is derived from an EMBL/GenBank/DDBJ whole genome shotgun (WGS) entry which is preliminary data.</text>
</comment>
<keyword evidence="3" id="KW-1185">Reference proteome</keyword>
<accession>A0A3D8P660</accession>
<dbReference type="RefSeq" id="WP_115792474.1">
    <property type="nucleotide sequence ID" value="NZ_QSLN01000005.1"/>
</dbReference>
<name>A0A3D8P660_9THEO</name>
<dbReference type="InterPro" id="IPR016195">
    <property type="entry name" value="Pol/histidinol_Pase-like"/>
</dbReference>